<sequence>MTGPNASARRRGGGGFLRWVELAEADADLSGYPFTLPVVEGLRAAGRLELDPAVTFLVGDNGTGKSTLIEAVAVASGFNPEGGSANFRFSTRATESPLGGYLRLVRGVGKPRTGFFLRAESFYNVATEIDRLGVGNSYGGRSLHERSHGESFLDLATHRFGSRGLYLLDEPEAALSVHGCLAMLTRIRDLAETGSQFVVATHSPILLAVPHARILQIDVTGTISEVSYDEAQPVVLTRSFLADPQRYLHYLFGDDR</sequence>
<keyword evidence="2" id="KW-0813">Transport</keyword>
<accession>A0ABU5JLJ0</accession>
<evidence type="ECO:0000256" key="4">
    <source>
        <dbReference type="ARBA" id="ARBA00022496"/>
    </source>
</evidence>
<dbReference type="Pfam" id="PF13304">
    <property type="entry name" value="AAA_21"/>
    <property type="match status" value="1"/>
</dbReference>
<dbReference type="Proteomes" id="UP001290101">
    <property type="component" value="Unassembled WGS sequence"/>
</dbReference>
<dbReference type="PANTHER" id="PTHR42771:SF2">
    <property type="entry name" value="IRON(3+)-HYDROXAMATE IMPORT ATP-BINDING PROTEIN FHUC"/>
    <property type="match status" value="1"/>
</dbReference>
<keyword evidence="5" id="KW-0408">Iron</keyword>
<evidence type="ECO:0000256" key="1">
    <source>
        <dbReference type="ARBA" id="ARBA00004202"/>
    </source>
</evidence>
<name>A0ABU5JLJ0_9ACTN</name>
<dbReference type="CDD" id="cd00267">
    <property type="entry name" value="ABC_ATPase"/>
    <property type="match status" value="1"/>
</dbReference>
<evidence type="ECO:0000256" key="5">
    <source>
        <dbReference type="ARBA" id="ARBA00023004"/>
    </source>
</evidence>
<dbReference type="SMART" id="SM00382">
    <property type="entry name" value="AAA"/>
    <property type="match status" value="1"/>
</dbReference>
<evidence type="ECO:0000256" key="6">
    <source>
        <dbReference type="ARBA" id="ARBA00023065"/>
    </source>
</evidence>
<evidence type="ECO:0000256" key="7">
    <source>
        <dbReference type="ARBA" id="ARBA00023136"/>
    </source>
</evidence>
<keyword evidence="7" id="KW-0472">Membrane</keyword>
<protein>
    <submittedName>
        <fullName evidence="9">AAA family ATPase</fullName>
    </submittedName>
</protein>
<evidence type="ECO:0000256" key="3">
    <source>
        <dbReference type="ARBA" id="ARBA00022475"/>
    </source>
</evidence>
<evidence type="ECO:0000256" key="2">
    <source>
        <dbReference type="ARBA" id="ARBA00022448"/>
    </source>
</evidence>
<dbReference type="InterPro" id="IPR003593">
    <property type="entry name" value="AAA+_ATPase"/>
</dbReference>
<dbReference type="EMBL" id="JAXOTQ010000047">
    <property type="protein sequence ID" value="MDZ5493495.1"/>
    <property type="molecule type" value="Genomic_DNA"/>
</dbReference>
<gene>
    <name evidence="9" type="ORF">U2F25_29200</name>
</gene>
<dbReference type="Gene3D" id="3.40.50.300">
    <property type="entry name" value="P-loop containing nucleotide triphosphate hydrolases"/>
    <property type="match status" value="2"/>
</dbReference>
<dbReference type="InterPro" id="IPR003959">
    <property type="entry name" value="ATPase_AAA_core"/>
</dbReference>
<dbReference type="InterPro" id="IPR027417">
    <property type="entry name" value="P-loop_NTPase"/>
</dbReference>
<keyword evidence="10" id="KW-1185">Reference proteome</keyword>
<comment type="caution">
    <text evidence="9">The sequence shown here is derived from an EMBL/GenBank/DDBJ whole genome shotgun (WGS) entry which is preliminary data.</text>
</comment>
<evidence type="ECO:0000313" key="9">
    <source>
        <dbReference type="EMBL" id="MDZ5493495.1"/>
    </source>
</evidence>
<evidence type="ECO:0000313" key="10">
    <source>
        <dbReference type="Proteomes" id="UP001290101"/>
    </source>
</evidence>
<dbReference type="SUPFAM" id="SSF52540">
    <property type="entry name" value="P-loop containing nucleoside triphosphate hydrolases"/>
    <property type="match status" value="1"/>
</dbReference>
<reference evidence="9 10" key="1">
    <citation type="submission" date="2023-12" db="EMBL/GenBank/DDBJ databases">
        <title>Micromonospora sp. nov., isolated from Atacama Desert.</title>
        <authorList>
            <person name="Carro L."/>
            <person name="Golinska P."/>
            <person name="Klenk H.-P."/>
            <person name="Goodfellow M."/>
        </authorList>
    </citation>
    <scope>NUCLEOTIDE SEQUENCE [LARGE SCALE GENOMIC DNA]</scope>
    <source>
        <strain evidence="9 10">4G53</strain>
    </source>
</reference>
<keyword evidence="3" id="KW-1003">Cell membrane</keyword>
<evidence type="ECO:0000259" key="8">
    <source>
        <dbReference type="SMART" id="SM00382"/>
    </source>
</evidence>
<dbReference type="RefSeq" id="WP_322443083.1">
    <property type="nucleotide sequence ID" value="NZ_JAXOTQ010000047.1"/>
</dbReference>
<dbReference type="PANTHER" id="PTHR42771">
    <property type="entry name" value="IRON(3+)-HYDROXAMATE IMPORT ATP-BINDING PROTEIN FHUC"/>
    <property type="match status" value="1"/>
</dbReference>
<proteinExistence type="predicted"/>
<keyword evidence="6" id="KW-0406">Ion transport</keyword>
<organism evidence="9 10">
    <name type="scientific">Micromonospora sicca</name>
    <dbReference type="NCBI Taxonomy" id="2202420"/>
    <lineage>
        <taxon>Bacteria</taxon>
        <taxon>Bacillati</taxon>
        <taxon>Actinomycetota</taxon>
        <taxon>Actinomycetes</taxon>
        <taxon>Micromonosporales</taxon>
        <taxon>Micromonosporaceae</taxon>
        <taxon>Micromonospora</taxon>
    </lineage>
</organism>
<keyword evidence="4" id="KW-0410">Iron transport</keyword>
<feature type="domain" description="AAA+ ATPase" evidence="8">
    <location>
        <begin position="51"/>
        <end position="230"/>
    </location>
</feature>
<comment type="subcellular location">
    <subcellularLocation>
        <location evidence="1">Cell membrane</location>
        <topology evidence="1">Peripheral membrane protein</topology>
    </subcellularLocation>
</comment>
<dbReference type="InterPro" id="IPR051535">
    <property type="entry name" value="Siderophore_ABC-ATPase"/>
</dbReference>